<dbReference type="Gene3D" id="1.10.443.10">
    <property type="entry name" value="Intergrase catalytic core"/>
    <property type="match status" value="1"/>
</dbReference>
<evidence type="ECO:0000313" key="3">
    <source>
        <dbReference type="EMBL" id="ODM91877.1"/>
    </source>
</evidence>
<sequence>MVIRLPDRKIVGIRAMCSTAIKWKEISIREVSKVLGTLIAATPAISYSQLYTRSLTIDVNKALVLSSGDYSGKMTLSMNAKNDLLWWLEKVTGSQKIRQDNFNEEISMDASLTGWGAVCKHGKASGFWSNEERSMHINALELLAVENGLLSFIKTKNLSILIRSDNTTAVAYINRFGGCRSELLFSISLRIWKWAEENNHWLVASHIAGKENAEADFESRRHVEENDWKLSPNAFSKIIDTFGTPTIDLFASNNSKQIARYISRVPQPNSIEVDAFTVNWGTEFSYIFPPFCLIPRVLRKLERAVTSTVENSEASSSDIVRDKFIKQGLSYSAINTARSALSMLLPKYDNVSFGEHYLTSRIMKGVFRSNPPKARYDSVWDASIVVKSVGSWANNRELNLRQLSLKLVALMALASAQRVQTLSLLKLSEMSISSSGVVFTVSDLVKTSGPNRKQPRIVLPRFSSNENLCVTSCLEEYIKRTRDLRQSNSLFISFVKPFKAVTSQTISRWLKVVLEQAGIDVAKYKSHSYRHASVSKVYTLGGNIDLIMKCATWSEKSNMFSRHYNRPIDNSTDYANILLSGNPN</sequence>
<keyword evidence="4" id="KW-1185">Reference proteome</keyword>
<dbReference type="InterPro" id="IPR011010">
    <property type="entry name" value="DNA_brk_join_enz"/>
</dbReference>
<organism evidence="3 4">
    <name type="scientific">Orchesella cincta</name>
    <name type="common">Springtail</name>
    <name type="synonym">Podura cincta</name>
    <dbReference type="NCBI Taxonomy" id="48709"/>
    <lineage>
        <taxon>Eukaryota</taxon>
        <taxon>Metazoa</taxon>
        <taxon>Ecdysozoa</taxon>
        <taxon>Arthropoda</taxon>
        <taxon>Hexapoda</taxon>
        <taxon>Collembola</taxon>
        <taxon>Entomobryomorpha</taxon>
        <taxon>Entomobryoidea</taxon>
        <taxon>Orchesellidae</taxon>
        <taxon>Orchesellinae</taxon>
        <taxon>Orchesella</taxon>
    </lineage>
</organism>
<dbReference type="CDD" id="cd09275">
    <property type="entry name" value="RNase_HI_RT_DIRS1"/>
    <property type="match status" value="1"/>
</dbReference>
<dbReference type="Pfam" id="PF00589">
    <property type="entry name" value="Phage_integrase"/>
    <property type="match status" value="1"/>
</dbReference>
<dbReference type="InterPro" id="IPR002104">
    <property type="entry name" value="Integrase_catalytic"/>
</dbReference>
<dbReference type="InterPro" id="IPR013762">
    <property type="entry name" value="Integrase-like_cat_sf"/>
</dbReference>
<name>A0A1D2MFV3_ORCCI</name>
<dbReference type="EMBL" id="LJIJ01001388">
    <property type="protein sequence ID" value="ODM91877.1"/>
    <property type="molecule type" value="Genomic_DNA"/>
</dbReference>
<comment type="caution">
    <text evidence="3">The sequence shown here is derived from an EMBL/GenBank/DDBJ whole genome shotgun (WGS) entry which is preliminary data.</text>
</comment>
<dbReference type="GO" id="GO:0015074">
    <property type="term" value="P:DNA integration"/>
    <property type="evidence" value="ECO:0007669"/>
    <property type="project" value="InterPro"/>
</dbReference>
<gene>
    <name evidence="3" type="ORF">Ocin01_14804</name>
</gene>
<dbReference type="GO" id="GO:0006310">
    <property type="term" value="P:DNA recombination"/>
    <property type="evidence" value="ECO:0007669"/>
    <property type="project" value="UniProtKB-KW"/>
</dbReference>
<protein>
    <submittedName>
        <fullName evidence="3">Enzymatic polyprotein</fullName>
    </submittedName>
</protein>
<dbReference type="Gene3D" id="3.30.420.10">
    <property type="entry name" value="Ribonuclease H-like superfamily/Ribonuclease H"/>
    <property type="match status" value="1"/>
</dbReference>
<dbReference type="InterPro" id="IPR036397">
    <property type="entry name" value="RNaseH_sf"/>
</dbReference>
<evidence type="ECO:0000313" key="4">
    <source>
        <dbReference type="Proteomes" id="UP000094527"/>
    </source>
</evidence>
<reference evidence="3 4" key="1">
    <citation type="journal article" date="2016" name="Genome Biol. Evol.">
        <title>Gene Family Evolution Reflects Adaptation to Soil Environmental Stressors in the Genome of the Collembolan Orchesella cincta.</title>
        <authorList>
            <person name="Faddeeva-Vakhrusheva A."/>
            <person name="Derks M.F."/>
            <person name="Anvar S.Y."/>
            <person name="Agamennone V."/>
            <person name="Suring W."/>
            <person name="Smit S."/>
            <person name="van Straalen N.M."/>
            <person name="Roelofs D."/>
        </authorList>
    </citation>
    <scope>NUCLEOTIDE SEQUENCE [LARGE SCALE GENOMIC DNA]</scope>
    <source>
        <tissue evidence="3">Mixed pool</tissue>
    </source>
</reference>
<dbReference type="InterPro" id="IPR012337">
    <property type="entry name" value="RNaseH-like_sf"/>
</dbReference>
<feature type="domain" description="Tyr recombinase" evidence="2">
    <location>
        <begin position="375"/>
        <end position="579"/>
    </location>
</feature>
<dbReference type="SUPFAM" id="SSF56349">
    <property type="entry name" value="DNA breaking-rejoining enzymes"/>
    <property type="match status" value="1"/>
</dbReference>
<keyword evidence="1" id="KW-0233">DNA recombination</keyword>
<proteinExistence type="predicted"/>
<dbReference type="STRING" id="48709.A0A1D2MFV3"/>
<dbReference type="SUPFAM" id="SSF53098">
    <property type="entry name" value="Ribonuclease H-like"/>
    <property type="match status" value="1"/>
</dbReference>
<dbReference type="GO" id="GO:0003677">
    <property type="term" value="F:DNA binding"/>
    <property type="evidence" value="ECO:0007669"/>
    <property type="project" value="InterPro"/>
</dbReference>
<dbReference type="OrthoDB" id="2897838at2759"/>
<dbReference type="PROSITE" id="PS51898">
    <property type="entry name" value="TYR_RECOMBINASE"/>
    <property type="match status" value="1"/>
</dbReference>
<accession>A0A1D2MFV3</accession>
<dbReference type="AlphaFoldDB" id="A0A1D2MFV3"/>
<dbReference type="OMA" id="RWIETER"/>
<dbReference type="PANTHER" id="PTHR35617:SF3">
    <property type="entry name" value="CORE-BINDING (CB) DOMAIN-CONTAINING PROTEIN"/>
    <property type="match status" value="1"/>
</dbReference>
<dbReference type="PANTHER" id="PTHR35617">
    <property type="entry name" value="PHAGE_INTEGRASE DOMAIN-CONTAINING PROTEIN"/>
    <property type="match status" value="1"/>
</dbReference>
<dbReference type="Proteomes" id="UP000094527">
    <property type="component" value="Unassembled WGS sequence"/>
</dbReference>
<evidence type="ECO:0000259" key="2">
    <source>
        <dbReference type="PROSITE" id="PS51898"/>
    </source>
</evidence>
<evidence type="ECO:0000256" key="1">
    <source>
        <dbReference type="ARBA" id="ARBA00023172"/>
    </source>
</evidence>